<evidence type="ECO:0000256" key="1">
    <source>
        <dbReference type="SAM" id="MobiDB-lite"/>
    </source>
</evidence>
<keyword evidence="2" id="KW-0472">Membrane</keyword>
<dbReference type="GO" id="GO:0006313">
    <property type="term" value="P:DNA transposition"/>
    <property type="evidence" value="ECO:0007669"/>
    <property type="project" value="InterPro"/>
</dbReference>
<feature type="compositionally biased region" description="Basic and acidic residues" evidence="1">
    <location>
        <begin position="121"/>
        <end position="130"/>
    </location>
</feature>
<dbReference type="Pfam" id="PF01527">
    <property type="entry name" value="HTH_Tnp_1"/>
    <property type="match status" value="1"/>
</dbReference>
<proteinExistence type="predicted"/>
<protein>
    <submittedName>
        <fullName evidence="3">Transposase-like protein</fullName>
    </submittedName>
</protein>
<dbReference type="InterPro" id="IPR002514">
    <property type="entry name" value="Transposase_8"/>
</dbReference>
<dbReference type="AlphaFoldDB" id="A0A7W9L9D6"/>
<comment type="caution">
    <text evidence="3">The sequence shown here is derived from an EMBL/GenBank/DDBJ whole genome shotgun (WGS) entry which is preliminary data.</text>
</comment>
<dbReference type="RefSeq" id="WP_185069073.1">
    <property type="nucleotide sequence ID" value="NZ_JACHMB010000001.1"/>
</dbReference>
<evidence type="ECO:0000313" key="4">
    <source>
        <dbReference type="Proteomes" id="UP000579153"/>
    </source>
</evidence>
<dbReference type="SUPFAM" id="SSF46689">
    <property type="entry name" value="Homeodomain-like"/>
    <property type="match status" value="1"/>
</dbReference>
<organism evidence="3 4">
    <name type="scientific">Nonomuraea jabiensis</name>
    <dbReference type="NCBI Taxonomy" id="882448"/>
    <lineage>
        <taxon>Bacteria</taxon>
        <taxon>Bacillati</taxon>
        <taxon>Actinomycetota</taxon>
        <taxon>Actinomycetes</taxon>
        <taxon>Streptosporangiales</taxon>
        <taxon>Streptosporangiaceae</taxon>
        <taxon>Nonomuraea</taxon>
    </lineage>
</organism>
<dbReference type="Proteomes" id="UP000579153">
    <property type="component" value="Unassembled WGS sequence"/>
</dbReference>
<dbReference type="Gene3D" id="1.10.10.60">
    <property type="entry name" value="Homeodomain-like"/>
    <property type="match status" value="1"/>
</dbReference>
<evidence type="ECO:0000256" key="2">
    <source>
        <dbReference type="SAM" id="Phobius"/>
    </source>
</evidence>
<dbReference type="GO" id="GO:0004803">
    <property type="term" value="F:transposase activity"/>
    <property type="evidence" value="ECO:0007669"/>
    <property type="project" value="InterPro"/>
</dbReference>
<feature type="transmembrane region" description="Helical" evidence="2">
    <location>
        <begin position="20"/>
        <end position="39"/>
    </location>
</feature>
<name>A0A7W9L9D6_9ACTN</name>
<reference evidence="3 4" key="1">
    <citation type="submission" date="2020-08" db="EMBL/GenBank/DDBJ databases">
        <title>Sequencing the genomes of 1000 actinobacteria strains.</title>
        <authorList>
            <person name="Klenk H.-P."/>
        </authorList>
    </citation>
    <scope>NUCLEOTIDE SEQUENCE [LARGE SCALE GENOMIC DNA]</scope>
    <source>
        <strain evidence="3 4">DSM 45507</strain>
    </source>
</reference>
<keyword evidence="4" id="KW-1185">Reference proteome</keyword>
<dbReference type="InterPro" id="IPR009057">
    <property type="entry name" value="Homeodomain-like_sf"/>
</dbReference>
<feature type="region of interest" description="Disordered" evidence="1">
    <location>
        <begin position="121"/>
        <end position="178"/>
    </location>
</feature>
<sequence length="178" mass="18533">MHQIMTTEPAPAPADVPADHAARVALVTAVVLVLTWLALARSGFAPRPDAAALYLSDPARALASVAQDLGISRETLRNWVRQAQTDGTAGAKQTGPAKKPASGVRRAEVAVVQCLGRVGRHGQEAVERPTESLGLGAGQPSGRDQPIEGSCLPPRALREERRSRSGVLDGAGPGCVIK</sequence>
<dbReference type="GO" id="GO:0003677">
    <property type="term" value="F:DNA binding"/>
    <property type="evidence" value="ECO:0007669"/>
    <property type="project" value="InterPro"/>
</dbReference>
<accession>A0A7W9L9D6</accession>
<dbReference type="EMBL" id="JACHMB010000001">
    <property type="protein sequence ID" value="MBB5775378.1"/>
    <property type="molecule type" value="Genomic_DNA"/>
</dbReference>
<keyword evidence="2" id="KW-0812">Transmembrane</keyword>
<feature type="region of interest" description="Disordered" evidence="1">
    <location>
        <begin position="84"/>
        <end position="103"/>
    </location>
</feature>
<keyword evidence="2" id="KW-1133">Transmembrane helix</keyword>
<evidence type="ECO:0000313" key="3">
    <source>
        <dbReference type="EMBL" id="MBB5775378.1"/>
    </source>
</evidence>
<gene>
    <name evidence="3" type="ORF">HD596_002134</name>
</gene>
<feature type="compositionally biased region" description="Gly residues" evidence="1">
    <location>
        <begin position="169"/>
        <end position="178"/>
    </location>
</feature>